<protein>
    <recommendedName>
        <fullName evidence="7">Ig-like domain-containing protein</fullName>
    </recommendedName>
</protein>
<evidence type="ECO:0000256" key="6">
    <source>
        <dbReference type="SAM" id="SignalP"/>
    </source>
</evidence>
<evidence type="ECO:0000256" key="4">
    <source>
        <dbReference type="ARBA" id="ARBA00023180"/>
    </source>
</evidence>
<dbReference type="PANTHER" id="PTHR12080:SF125">
    <property type="entry name" value="CD48 ANTIGEN-LIKE"/>
    <property type="match status" value="1"/>
</dbReference>
<reference evidence="8" key="1">
    <citation type="submission" date="2020-03" db="EMBL/GenBank/DDBJ databases">
        <authorList>
            <person name="Weist P."/>
        </authorList>
    </citation>
    <scope>NUCLEOTIDE SEQUENCE</scope>
</reference>
<comment type="subcellular location">
    <subcellularLocation>
        <location evidence="1">Membrane</location>
    </subcellularLocation>
</comment>
<evidence type="ECO:0000256" key="1">
    <source>
        <dbReference type="ARBA" id="ARBA00004370"/>
    </source>
</evidence>
<proteinExistence type="predicted"/>
<name>A0A9N7YYE1_PLEPL</name>
<dbReference type="Proteomes" id="UP001153269">
    <property type="component" value="Unassembled WGS sequence"/>
</dbReference>
<accession>A0A9N7YYE1</accession>
<keyword evidence="5" id="KW-1133">Transmembrane helix</keyword>
<dbReference type="PANTHER" id="PTHR12080">
    <property type="entry name" value="SIGNALING LYMPHOCYTIC ACTIVATION MOLECULE"/>
    <property type="match status" value="1"/>
</dbReference>
<dbReference type="Pfam" id="PF07679">
    <property type="entry name" value="I-set"/>
    <property type="match status" value="1"/>
</dbReference>
<dbReference type="InterPro" id="IPR015631">
    <property type="entry name" value="CD2/SLAM_rcpt"/>
</dbReference>
<dbReference type="EMBL" id="CADEAL010002902">
    <property type="protein sequence ID" value="CAB1442717.1"/>
    <property type="molecule type" value="Genomic_DNA"/>
</dbReference>
<dbReference type="InterPro" id="IPR013783">
    <property type="entry name" value="Ig-like_fold"/>
</dbReference>
<sequence>MDGHSSSGPVTVLLLAALTSSALGQSPLYFEEGKPLVLTPPKHKDVITSVVWTHNTSLVVEWRNNELEFYRSFKGRTELDQSTAQLTVHNATQSDAGEYTVEINNRQQSQVYTAKVIKRVTKPKVVVRTLTCGPTSSKCNFTCQGESAGAQPLTYSWKKDSGEWEPEQQSMDLFFNDTKTKRVKQISCRMKNPISEEESDPLYNPMYNKGLLSQGELAAVICSPIIVVVLAGLGLLIDP</sequence>
<evidence type="ECO:0000256" key="5">
    <source>
        <dbReference type="SAM" id="Phobius"/>
    </source>
</evidence>
<feature type="signal peptide" evidence="6">
    <location>
        <begin position="1"/>
        <end position="24"/>
    </location>
</feature>
<organism evidence="8 9">
    <name type="scientific">Pleuronectes platessa</name>
    <name type="common">European plaice</name>
    <dbReference type="NCBI Taxonomy" id="8262"/>
    <lineage>
        <taxon>Eukaryota</taxon>
        <taxon>Metazoa</taxon>
        <taxon>Chordata</taxon>
        <taxon>Craniata</taxon>
        <taxon>Vertebrata</taxon>
        <taxon>Euteleostomi</taxon>
        <taxon>Actinopterygii</taxon>
        <taxon>Neopterygii</taxon>
        <taxon>Teleostei</taxon>
        <taxon>Neoteleostei</taxon>
        <taxon>Acanthomorphata</taxon>
        <taxon>Carangaria</taxon>
        <taxon>Pleuronectiformes</taxon>
        <taxon>Pleuronectoidei</taxon>
        <taxon>Pleuronectidae</taxon>
        <taxon>Pleuronectes</taxon>
    </lineage>
</organism>
<feature type="chain" id="PRO_5040147855" description="Ig-like domain-containing protein" evidence="6">
    <location>
        <begin position="25"/>
        <end position="239"/>
    </location>
</feature>
<feature type="domain" description="Ig-like" evidence="7">
    <location>
        <begin position="123"/>
        <end position="199"/>
    </location>
</feature>
<dbReference type="Gene3D" id="2.60.40.10">
    <property type="entry name" value="Immunoglobulins"/>
    <property type="match status" value="2"/>
</dbReference>
<dbReference type="AlphaFoldDB" id="A0A9N7YYE1"/>
<dbReference type="InterPro" id="IPR007110">
    <property type="entry name" value="Ig-like_dom"/>
</dbReference>
<evidence type="ECO:0000313" key="9">
    <source>
        <dbReference type="Proteomes" id="UP001153269"/>
    </source>
</evidence>
<keyword evidence="3 5" id="KW-0472">Membrane</keyword>
<evidence type="ECO:0000259" key="7">
    <source>
        <dbReference type="PROSITE" id="PS50835"/>
    </source>
</evidence>
<dbReference type="SUPFAM" id="SSF48726">
    <property type="entry name" value="Immunoglobulin"/>
    <property type="match status" value="1"/>
</dbReference>
<dbReference type="InterPro" id="IPR036179">
    <property type="entry name" value="Ig-like_dom_sf"/>
</dbReference>
<keyword evidence="4" id="KW-0325">Glycoprotein</keyword>
<dbReference type="InterPro" id="IPR013098">
    <property type="entry name" value="Ig_I-set"/>
</dbReference>
<dbReference type="GO" id="GO:0016020">
    <property type="term" value="C:membrane"/>
    <property type="evidence" value="ECO:0007669"/>
    <property type="project" value="UniProtKB-SubCell"/>
</dbReference>
<keyword evidence="2 6" id="KW-0732">Signal</keyword>
<evidence type="ECO:0000256" key="2">
    <source>
        <dbReference type="ARBA" id="ARBA00022729"/>
    </source>
</evidence>
<feature type="transmembrane region" description="Helical" evidence="5">
    <location>
        <begin position="217"/>
        <end position="237"/>
    </location>
</feature>
<evidence type="ECO:0000313" key="8">
    <source>
        <dbReference type="EMBL" id="CAB1442717.1"/>
    </source>
</evidence>
<gene>
    <name evidence="8" type="ORF">PLEPLA_LOCUS30435</name>
</gene>
<dbReference type="PROSITE" id="PS50835">
    <property type="entry name" value="IG_LIKE"/>
    <property type="match status" value="2"/>
</dbReference>
<comment type="caution">
    <text evidence="8">The sequence shown here is derived from an EMBL/GenBank/DDBJ whole genome shotgun (WGS) entry which is preliminary data.</text>
</comment>
<evidence type="ECO:0000256" key="3">
    <source>
        <dbReference type="ARBA" id="ARBA00023136"/>
    </source>
</evidence>
<keyword evidence="5" id="KW-0812">Transmembrane</keyword>
<feature type="domain" description="Ig-like" evidence="7">
    <location>
        <begin position="9"/>
        <end position="117"/>
    </location>
</feature>
<keyword evidence="9" id="KW-1185">Reference proteome</keyword>